<dbReference type="Proteomes" id="UP000008810">
    <property type="component" value="Chromosome 3"/>
</dbReference>
<evidence type="ECO:0000313" key="3">
    <source>
        <dbReference type="EnsemblPlants" id="PNT68644"/>
    </source>
</evidence>
<reference evidence="2" key="2">
    <citation type="submission" date="2017-06" db="EMBL/GenBank/DDBJ databases">
        <title>WGS assembly of Brachypodium distachyon.</title>
        <authorList>
            <consortium name="The International Brachypodium Initiative"/>
            <person name="Lucas S."/>
            <person name="Harmon-Smith M."/>
            <person name="Lail K."/>
            <person name="Tice H."/>
            <person name="Grimwood J."/>
            <person name="Bruce D."/>
            <person name="Barry K."/>
            <person name="Shu S."/>
            <person name="Lindquist E."/>
            <person name="Wang M."/>
            <person name="Pitluck S."/>
            <person name="Vogel J.P."/>
            <person name="Garvin D.F."/>
            <person name="Mockler T.C."/>
            <person name="Schmutz J."/>
            <person name="Rokhsar D."/>
            <person name="Bevan M.W."/>
        </authorList>
    </citation>
    <scope>NUCLEOTIDE SEQUENCE</scope>
    <source>
        <strain evidence="2">Bd21</strain>
    </source>
</reference>
<proteinExistence type="predicted"/>
<feature type="compositionally biased region" description="Gly residues" evidence="1">
    <location>
        <begin position="33"/>
        <end position="42"/>
    </location>
</feature>
<reference evidence="2 3" key="1">
    <citation type="journal article" date="2010" name="Nature">
        <title>Genome sequencing and analysis of the model grass Brachypodium distachyon.</title>
        <authorList>
            <consortium name="International Brachypodium Initiative"/>
        </authorList>
    </citation>
    <scope>NUCLEOTIDE SEQUENCE [LARGE SCALE GENOMIC DNA]</scope>
    <source>
        <strain evidence="2 3">Bd21</strain>
    </source>
</reference>
<organism evidence="2">
    <name type="scientific">Brachypodium distachyon</name>
    <name type="common">Purple false brome</name>
    <name type="synonym">Trachynia distachya</name>
    <dbReference type="NCBI Taxonomy" id="15368"/>
    <lineage>
        <taxon>Eukaryota</taxon>
        <taxon>Viridiplantae</taxon>
        <taxon>Streptophyta</taxon>
        <taxon>Embryophyta</taxon>
        <taxon>Tracheophyta</taxon>
        <taxon>Spermatophyta</taxon>
        <taxon>Magnoliopsida</taxon>
        <taxon>Liliopsida</taxon>
        <taxon>Poales</taxon>
        <taxon>Poaceae</taxon>
        <taxon>BOP clade</taxon>
        <taxon>Pooideae</taxon>
        <taxon>Stipodae</taxon>
        <taxon>Brachypodieae</taxon>
        <taxon>Brachypodium</taxon>
    </lineage>
</organism>
<name>A0A2K2D2X2_BRADI</name>
<evidence type="ECO:0000313" key="2">
    <source>
        <dbReference type="EMBL" id="PNT68644.1"/>
    </source>
</evidence>
<dbReference type="InParanoid" id="A0A2K2D2X2"/>
<evidence type="ECO:0000313" key="4">
    <source>
        <dbReference type="Proteomes" id="UP000008810"/>
    </source>
</evidence>
<dbReference type="Gramene" id="PNT68644">
    <property type="protein sequence ID" value="PNT68644"/>
    <property type="gene ID" value="BRADI_3g43655v3"/>
</dbReference>
<dbReference type="AlphaFoldDB" id="A0A2K2D2X2"/>
<reference evidence="3" key="3">
    <citation type="submission" date="2018-08" db="UniProtKB">
        <authorList>
            <consortium name="EnsemblPlants"/>
        </authorList>
    </citation>
    <scope>IDENTIFICATION</scope>
    <source>
        <strain evidence="3">cv. Bd21</strain>
    </source>
</reference>
<gene>
    <name evidence="2" type="ORF">BRADI_3g43655v3</name>
</gene>
<dbReference type="EMBL" id="CM000882">
    <property type="protein sequence ID" value="PNT68644.1"/>
    <property type="molecule type" value="Genomic_DNA"/>
</dbReference>
<keyword evidence="4" id="KW-1185">Reference proteome</keyword>
<sequence length="70" mass="7312">MEGRAGGHRRGGGRVGVGDPNGPTLWRAEKGTRWGGGRGLGRSGGGIMTVNTVCPFGNFRKVCGFVRPRS</sequence>
<accession>A0A2K2D2X2</accession>
<dbReference type="EnsemblPlants" id="PNT68644">
    <property type="protein sequence ID" value="PNT68644"/>
    <property type="gene ID" value="BRADI_3g43655v3"/>
</dbReference>
<protein>
    <submittedName>
        <fullName evidence="2 3">Uncharacterized protein</fullName>
    </submittedName>
</protein>
<feature type="region of interest" description="Disordered" evidence="1">
    <location>
        <begin position="1"/>
        <end position="42"/>
    </location>
</feature>
<evidence type="ECO:0000256" key="1">
    <source>
        <dbReference type="SAM" id="MobiDB-lite"/>
    </source>
</evidence>
<feature type="compositionally biased region" description="Basic residues" evidence="1">
    <location>
        <begin position="1"/>
        <end position="12"/>
    </location>
</feature>